<dbReference type="InterPro" id="IPR050413">
    <property type="entry name" value="TCR_beta_variable"/>
</dbReference>
<dbReference type="GO" id="GO:0007166">
    <property type="term" value="P:cell surface receptor signaling pathway"/>
    <property type="evidence" value="ECO:0007669"/>
    <property type="project" value="TreeGrafter"/>
</dbReference>
<evidence type="ECO:0000259" key="5">
    <source>
        <dbReference type="Pfam" id="PF07686"/>
    </source>
</evidence>
<keyword evidence="4" id="KW-0393">Immunoglobulin domain</keyword>
<reference evidence="6 7" key="1">
    <citation type="journal article" date="2023" name="bioRxiv">
        <title>Conserved and derived expression patterns and positive selection on dental genes reveal complex evolutionary context of ever-growing rodent molars.</title>
        <authorList>
            <person name="Calamari Z.T."/>
            <person name="Song A."/>
            <person name="Cohen E."/>
            <person name="Akter M."/>
            <person name="Roy R.D."/>
            <person name="Hallikas O."/>
            <person name="Christensen M.M."/>
            <person name="Li P."/>
            <person name="Marangoni P."/>
            <person name="Jernvall J."/>
            <person name="Klein O.D."/>
        </authorList>
    </citation>
    <scope>NUCLEOTIDE SEQUENCE [LARGE SCALE GENOMIC DNA]</scope>
    <source>
        <strain evidence="6">V071</strain>
    </source>
</reference>
<dbReference type="Gene3D" id="2.60.40.10">
    <property type="entry name" value="Immunoglobulins"/>
    <property type="match status" value="1"/>
</dbReference>
<keyword evidence="3" id="KW-1064">Adaptive immunity</keyword>
<gene>
    <name evidence="6" type="ORF">U0070_005768</name>
</gene>
<protein>
    <recommendedName>
        <fullName evidence="5">Immunoglobulin V-set domain-containing protein</fullName>
    </recommendedName>
</protein>
<dbReference type="InterPro" id="IPR013783">
    <property type="entry name" value="Ig-like_fold"/>
</dbReference>
<comment type="caution">
    <text evidence="6">The sequence shown here is derived from an EMBL/GenBank/DDBJ whole genome shotgun (WGS) entry which is preliminary data.</text>
</comment>
<dbReference type="InterPro" id="IPR036179">
    <property type="entry name" value="Ig-like_dom_sf"/>
</dbReference>
<dbReference type="GO" id="GO:0002250">
    <property type="term" value="P:adaptive immune response"/>
    <property type="evidence" value="ECO:0007669"/>
    <property type="project" value="UniProtKB-KW"/>
</dbReference>
<evidence type="ECO:0000313" key="7">
    <source>
        <dbReference type="Proteomes" id="UP001488838"/>
    </source>
</evidence>
<dbReference type="Proteomes" id="UP001488838">
    <property type="component" value="Unassembled WGS sequence"/>
</dbReference>
<feature type="domain" description="Immunoglobulin V-set" evidence="5">
    <location>
        <begin position="10"/>
        <end position="100"/>
    </location>
</feature>
<evidence type="ECO:0000256" key="1">
    <source>
        <dbReference type="ARBA" id="ARBA00022729"/>
    </source>
</evidence>
<dbReference type="InterPro" id="IPR013106">
    <property type="entry name" value="Ig_V-set"/>
</dbReference>
<accession>A0AAW0HBF7</accession>
<dbReference type="AlphaFoldDB" id="A0AAW0HBF7"/>
<proteinExistence type="predicted"/>
<name>A0AAW0HBF7_MYOGA</name>
<evidence type="ECO:0000313" key="6">
    <source>
        <dbReference type="EMBL" id="KAK7798786.1"/>
    </source>
</evidence>
<keyword evidence="7" id="KW-1185">Reference proteome</keyword>
<evidence type="ECO:0000256" key="2">
    <source>
        <dbReference type="ARBA" id="ARBA00022859"/>
    </source>
</evidence>
<dbReference type="EMBL" id="JBBHLL010000664">
    <property type="protein sequence ID" value="KAK7798786.1"/>
    <property type="molecule type" value="Genomic_DNA"/>
</dbReference>
<keyword evidence="1" id="KW-0732">Signal</keyword>
<dbReference type="PANTHER" id="PTHR23268:SF13">
    <property type="entry name" value="IG-LIKE DOMAIN-CONTAINING PROTEIN"/>
    <property type="match status" value="1"/>
</dbReference>
<feature type="non-terminal residue" evidence="6">
    <location>
        <position position="109"/>
    </location>
</feature>
<evidence type="ECO:0000256" key="4">
    <source>
        <dbReference type="ARBA" id="ARBA00023319"/>
    </source>
</evidence>
<dbReference type="PANTHER" id="PTHR23268">
    <property type="entry name" value="T-CELL RECEPTOR BETA CHAIN"/>
    <property type="match status" value="1"/>
</dbReference>
<organism evidence="6 7">
    <name type="scientific">Myodes glareolus</name>
    <name type="common">Bank vole</name>
    <name type="synonym">Clethrionomys glareolus</name>
    <dbReference type="NCBI Taxonomy" id="447135"/>
    <lineage>
        <taxon>Eukaryota</taxon>
        <taxon>Metazoa</taxon>
        <taxon>Chordata</taxon>
        <taxon>Craniata</taxon>
        <taxon>Vertebrata</taxon>
        <taxon>Euteleostomi</taxon>
        <taxon>Mammalia</taxon>
        <taxon>Eutheria</taxon>
        <taxon>Euarchontoglires</taxon>
        <taxon>Glires</taxon>
        <taxon>Rodentia</taxon>
        <taxon>Myomorpha</taxon>
        <taxon>Muroidea</taxon>
        <taxon>Cricetidae</taxon>
        <taxon>Arvicolinae</taxon>
        <taxon>Myodes</taxon>
    </lineage>
</organism>
<keyword evidence="2" id="KW-0391">Immunity</keyword>
<sequence>MACVDAMVMQNPRYKVARVGKPVNLSCSQNLNHDAMYWYQQKPNQAPKLLLYYYDTTLNREADTSENFQSNRPNTSFCSLGIHSAGLGDSSLYLCASSRDTGLQHHQPS</sequence>
<dbReference type="Pfam" id="PF07686">
    <property type="entry name" value="V-set"/>
    <property type="match status" value="1"/>
</dbReference>
<dbReference type="SUPFAM" id="SSF48726">
    <property type="entry name" value="Immunoglobulin"/>
    <property type="match status" value="1"/>
</dbReference>
<evidence type="ECO:0000256" key="3">
    <source>
        <dbReference type="ARBA" id="ARBA00023130"/>
    </source>
</evidence>
<dbReference type="GO" id="GO:0005886">
    <property type="term" value="C:plasma membrane"/>
    <property type="evidence" value="ECO:0007669"/>
    <property type="project" value="TreeGrafter"/>
</dbReference>